<accession>A0A1G9J0K9</accession>
<name>A0A1G9J0K9_9ACTN</name>
<evidence type="ECO:0000313" key="4">
    <source>
        <dbReference type="Proteomes" id="UP000199155"/>
    </source>
</evidence>
<protein>
    <submittedName>
        <fullName evidence="3">Uncharacterized protein</fullName>
    </submittedName>
</protein>
<dbReference type="Proteomes" id="UP000199155">
    <property type="component" value="Unassembled WGS sequence"/>
</dbReference>
<proteinExistence type="predicted"/>
<feature type="signal peptide" evidence="2">
    <location>
        <begin position="1"/>
        <end position="32"/>
    </location>
</feature>
<sequence>MSAGRPRAGRRTPRRSLAALAVCAAVTGAALAGCGSDGGDDAAATPTARATP</sequence>
<evidence type="ECO:0000256" key="1">
    <source>
        <dbReference type="SAM" id="MobiDB-lite"/>
    </source>
</evidence>
<reference evidence="3 4" key="1">
    <citation type="submission" date="2016-10" db="EMBL/GenBank/DDBJ databases">
        <authorList>
            <person name="de Groot N.N."/>
        </authorList>
    </citation>
    <scope>NUCLEOTIDE SEQUENCE [LARGE SCALE GENOMIC DNA]</scope>
    <source>
        <strain evidence="3 4">CGMCC 4.5727</strain>
    </source>
</reference>
<dbReference type="PROSITE" id="PS51257">
    <property type="entry name" value="PROKAR_LIPOPROTEIN"/>
    <property type="match status" value="1"/>
</dbReference>
<evidence type="ECO:0000256" key="2">
    <source>
        <dbReference type="SAM" id="SignalP"/>
    </source>
</evidence>
<organism evidence="3 4">
    <name type="scientific">Streptomyces indicus</name>
    <dbReference type="NCBI Taxonomy" id="417292"/>
    <lineage>
        <taxon>Bacteria</taxon>
        <taxon>Bacillati</taxon>
        <taxon>Actinomycetota</taxon>
        <taxon>Actinomycetes</taxon>
        <taxon>Kitasatosporales</taxon>
        <taxon>Streptomycetaceae</taxon>
        <taxon>Streptomyces</taxon>
    </lineage>
</organism>
<dbReference type="AlphaFoldDB" id="A0A1G9J0K9"/>
<feature type="non-terminal residue" evidence="3">
    <location>
        <position position="52"/>
    </location>
</feature>
<feature type="chain" id="PRO_5011701611" evidence="2">
    <location>
        <begin position="33"/>
        <end position="52"/>
    </location>
</feature>
<keyword evidence="2" id="KW-0732">Signal</keyword>
<feature type="region of interest" description="Disordered" evidence="1">
    <location>
        <begin position="33"/>
        <end position="52"/>
    </location>
</feature>
<dbReference type="EMBL" id="FNFF01000026">
    <property type="protein sequence ID" value="SDL31009.1"/>
    <property type="molecule type" value="Genomic_DNA"/>
</dbReference>
<evidence type="ECO:0000313" key="3">
    <source>
        <dbReference type="EMBL" id="SDL31009.1"/>
    </source>
</evidence>
<feature type="compositionally biased region" description="Low complexity" evidence="1">
    <location>
        <begin position="41"/>
        <end position="52"/>
    </location>
</feature>
<keyword evidence="4" id="KW-1185">Reference proteome</keyword>
<gene>
    <name evidence="3" type="ORF">SAMN05421806_12653</name>
</gene>